<proteinExistence type="predicted"/>
<reference evidence="1" key="1">
    <citation type="submission" date="2020-05" db="EMBL/GenBank/DDBJ databases">
        <title>Large-scale comparative analyses of tick genomes elucidate their genetic diversity and vector capacities.</title>
        <authorList>
            <person name="Jia N."/>
            <person name="Wang J."/>
            <person name="Shi W."/>
            <person name="Du L."/>
            <person name="Sun Y."/>
            <person name="Zhan W."/>
            <person name="Jiang J."/>
            <person name="Wang Q."/>
            <person name="Zhang B."/>
            <person name="Ji P."/>
            <person name="Sakyi L.B."/>
            <person name="Cui X."/>
            <person name="Yuan T."/>
            <person name="Jiang B."/>
            <person name="Yang W."/>
            <person name="Lam T.T.-Y."/>
            <person name="Chang Q."/>
            <person name="Ding S."/>
            <person name="Wang X."/>
            <person name="Zhu J."/>
            <person name="Ruan X."/>
            <person name="Zhao L."/>
            <person name="Wei J."/>
            <person name="Que T."/>
            <person name="Du C."/>
            <person name="Cheng J."/>
            <person name="Dai P."/>
            <person name="Han X."/>
            <person name="Huang E."/>
            <person name="Gao Y."/>
            <person name="Liu J."/>
            <person name="Shao H."/>
            <person name="Ye R."/>
            <person name="Li L."/>
            <person name="Wei W."/>
            <person name="Wang X."/>
            <person name="Wang C."/>
            <person name="Yang T."/>
            <person name="Huo Q."/>
            <person name="Li W."/>
            <person name="Guo W."/>
            <person name="Chen H."/>
            <person name="Zhou L."/>
            <person name="Ni X."/>
            <person name="Tian J."/>
            <person name="Zhou Y."/>
            <person name="Sheng Y."/>
            <person name="Liu T."/>
            <person name="Pan Y."/>
            <person name="Xia L."/>
            <person name="Li J."/>
            <person name="Zhao F."/>
            <person name="Cao W."/>
        </authorList>
    </citation>
    <scope>NUCLEOTIDE SEQUENCE</scope>
    <source>
        <strain evidence="1">Hyas-2018</strain>
    </source>
</reference>
<name>A0ACB7RPJ9_HYAAI</name>
<keyword evidence="2" id="KW-1185">Reference proteome</keyword>
<sequence length="125" mass="13960">MEPRVPTWIYLCNARHRCNLYKKSEVCYRCTELGHRADMCARTLIKCRGCTIPDPPCDHVCLLTRRLCGKQHITGDSRFKEGNLQDPVYYKAAPMGDPPAGGRLQAPRSSDLMAGHSQTLQSAGP</sequence>
<protein>
    <submittedName>
        <fullName evidence="1">Uncharacterized protein</fullName>
    </submittedName>
</protein>
<gene>
    <name evidence="1" type="ORF">HPB50_012523</name>
</gene>
<dbReference type="EMBL" id="CM023488">
    <property type="protein sequence ID" value="KAH6924125.1"/>
    <property type="molecule type" value="Genomic_DNA"/>
</dbReference>
<comment type="caution">
    <text evidence="1">The sequence shown here is derived from an EMBL/GenBank/DDBJ whole genome shotgun (WGS) entry which is preliminary data.</text>
</comment>
<organism evidence="1 2">
    <name type="scientific">Hyalomma asiaticum</name>
    <name type="common">Tick</name>
    <dbReference type="NCBI Taxonomy" id="266040"/>
    <lineage>
        <taxon>Eukaryota</taxon>
        <taxon>Metazoa</taxon>
        <taxon>Ecdysozoa</taxon>
        <taxon>Arthropoda</taxon>
        <taxon>Chelicerata</taxon>
        <taxon>Arachnida</taxon>
        <taxon>Acari</taxon>
        <taxon>Parasitiformes</taxon>
        <taxon>Ixodida</taxon>
        <taxon>Ixodoidea</taxon>
        <taxon>Ixodidae</taxon>
        <taxon>Hyalomminae</taxon>
        <taxon>Hyalomma</taxon>
    </lineage>
</organism>
<evidence type="ECO:0000313" key="1">
    <source>
        <dbReference type="EMBL" id="KAH6924125.1"/>
    </source>
</evidence>
<accession>A0ACB7RPJ9</accession>
<dbReference type="Proteomes" id="UP000821845">
    <property type="component" value="Chromosome 8"/>
</dbReference>
<evidence type="ECO:0000313" key="2">
    <source>
        <dbReference type="Proteomes" id="UP000821845"/>
    </source>
</evidence>